<dbReference type="InterPro" id="IPR016653">
    <property type="entry name" value="TRM10/TRM10A"/>
</dbReference>
<feature type="binding site" evidence="7">
    <location>
        <position position="217"/>
    </location>
    <ligand>
        <name>S-adenosyl-L-methionine</name>
        <dbReference type="ChEBI" id="CHEBI:59789"/>
    </ligand>
</feature>
<feature type="binding site" evidence="7">
    <location>
        <position position="231"/>
    </location>
    <ligand>
        <name>S-adenosyl-L-methionine</name>
        <dbReference type="ChEBI" id="CHEBI:59789"/>
    </ligand>
</feature>
<feature type="binding site" evidence="7">
    <location>
        <position position="185"/>
    </location>
    <ligand>
        <name>S-adenosyl-L-methionine</name>
        <dbReference type="ChEBI" id="CHEBI:59789"/>
    </ligand>
</feature>
<evidence type="ECO:0000256" key="3">
    <source>
        <dbReference type="ARBA" id="ARBA00022679"/>
    </source>
</evidence>
<dbReference type="GO" id="GO:0000049">
    <property type="term" value="F:tRNA binding"/>
    <property type="evidence" value="ECO:0007669"/>
    <property type="project" value="TreeGrafter"/>
</dbReference>
<dbReference type="PIRSF" id="PIRSF016323">
    <property type="entry name" value="tRNA_m1G_mtfrase_met"/>
    <property type="match status" value="1"/>
</dbReference>
<evidence type="ECO:0000256" key="2">
    <source>
        <dbReference type="ARBA" id="ARBA00022603"/>
    </source>
</evidence>
<keyword evidence="3 10" id="KW-0808">Transferase</keyword>
<dbReference type="EC" id="2.1.1.221" evidence="1"/>
<evidence type="ECO:0000256" key="7">
    <source>
        <dbReference type="PIRSR" id="PIRSR016323-2"/>
    </source>
</evidence>
<keyword evidence="4" id="KW-0949">S-adenosyl-L-methionine</keyword>
<organism evidence="10">
    <name type="scientific">Rhodnius neglectus</name>
    <dbReference type="NCBI Taxonomy" id="72488"/>
    <lineage>
        <taxon>Eukaryota</taxon>
        <taxon>Metazoa</taxon>
        <taxon>Ecdysozoa</taxon>
        <taxon>Arthropoda</taxon>
        <taxon>Hexapoda</taxon>
        <taxon>Insecta</taxon>
        <taxon>Pterygota</taxon>
        <taxon>Neoptera</taxon>
        <taxon>Paraneoptera</taxon>
        <taxon>Hemiptera</taxon>
        <taxon>Heteroptera</taxon>
        <taxon>Panheteroptera</taxon>
        <taxon>Cimicomorpha</taxon>
        <taxon>Reduviidae</taxon>
        <taxon>Triatominae</taxon>
        <taxon>Rhodnius</taxon>
    </lineage>
</organism>
<dbReference type="Gene3D" id="3.40.1280.30">
    <property type="match status" value="1"/>
</dbReference>
<name>A0A0P4VPP6_9HEMI</name>
<reference evidence="10" key="1">
    <citation type="journal article" date="2016" name="PLoS Negl. Trop. Dis.">
        <title>A Deep Insight into the Sialome of Rhodnius neglectus, a Vector of Chagas Disease.</title>
        <authorList>
            <person name="Santiago P.B."/>
            <person name="Assumpcao T.C."/>
            <person name="Araujo C.N."/>
            <person name="Bastos I.M."/>
            <person name="Neves D."/>
            <person name="Silva I.G."/>
            <person name="Charneau S."/>
            <person name="Queiroz R.M."/>
            <person name="Raiol T."/>
            <person name="Oliveira J.V."/>
            <person name="Sousa M.V."/>
            <person name="Calvo E."/>
            <person name="Ribeiro J.M."/>
            <person name="Santana J.M."/>
        </authorList>
    </citation>
    <scope>NUCLEOTIDE SEQUENCE</scope>
    <source>
        <tissue evidence="10">Salivary glands</tissue>
    </source>
</reference>
<dbReference type="InterPro" id="IPR028564">
    <property type="entry name" value="MT_TRM10-typ"/>
</dbReference>
<evidence type="ECO:0000256" key="8">
    <source>
        <dbReference type="SAM" id="MobiDB-lite"/>
    </source>
</evidence>
<feature type="binding site" evidence="7">
    <location>
        <position position="205"/>
    </location>
    <ligand>
        <name>S-adenosyl-L-methionine</name>
        <dbReference type="ChEBI" id="CHEBI:59789"/>
    </ligand>
</feature>
<feature type="region of interest" description="Disordered" evidence="8">
    <location>
        <begin position="1"/>
        <end position="24"/>
    </location>
</feature>
<evidence type="ECO:0000256" key="4">
    <source>
        <dbReference type="ARBA" id="ARBA00022691"/>
    </source>
</evidence>
<evidence type="ECO:0000259" key="9">
    <source>
        <dbReference type="PROSITE" id="PS51675"/>
    </source>
</evidence>
<dbReference type="PROSITE" id="PS51675">
    <property type="entry name" value="SAM_MT_TRM10"/>
    <property type="match status" value="1"/>
</dbReference>
<dbReference type="GO" id="GO:0052905">
    <property type="term" value="F:tRNA (guanosine(9)-N1)-methyltransferase activity"/>
    <property type="evidence" value="ECO:0007669"/>
    <property type="project" value="UniProtKB-EC"/>
</dbReference>
<feature type="domain" description="SAM-dependent MTase TRM10-type" evidence="9">
    <location>
        <begin position="85"/>
        <end position="279"/>
    </location>
</feature>
<dbReference type="GO" id="GO:0002939">
    <property type="term" value="P:tRNA N1-guanine methylation"/>
    <property type="evidence" value="ECO:0007669"/>
    <property type="project" value="TreeGrafter"/>
</dbReference>
<dbReference type="FunFam" id="3.40.1280.30:FF:000001">
    <property type="entry name" value="tRNA methyltransferase 10 homolog A"/>
    <property type="match status" value="1"/>
</dbReference>
<dbReference type="InterPro" id="IPR038459">
    <property type="entry name" value="MT_TRM10-typ_sf"/>
</dbReference>
<evidence type="ECO:0000256" key="5">
    <source>
        <dbReference type="ARBA" id="ARBA00048434"/>
    </source>
</evidence>
<feature type="compositionally biased region" description="Polar residues" evidence="8">
    <location>
        <begin position="8"/>
        <end position="19"/>
    </location>
</feature>
<accession>A0A0P4VPP6</accession>
<dbReference type="CDD" id="cd18101">
    <property type="entry name" value="Trm10euk_A"/>
    <property type="match status" value="1"/>
</dbReference>
<evidence type="ECO:0000313" key="10">
    <source>
        <dbReference type="EMBL" id="JAI54463.1"/>
    </source>
</evidence>
<sequence>MAAIESCELNSANGNQKPQVETAVDSIQIESESKIDEPTLSKRARKRLLKHEKWLEYRPIKRAKEKERIKKKREEARLKNIELGPSRKQLKNMNLTASKSKLRIVLDFSFDHLMTDKDLNKCVNQMSRCYSVNRRAEKPLQLHVTNFDGKSKEIMQKHIGYLNWDVNFWTENYLDIFKKEELIYLTSDSDNVVENLDDSSVYIIGALVDHNYHKGICLRKAKEQGIKHGRLPISEFLEMKSRKVLTVDHVYAILVNVASNGMSWKEAFLKVIPQRKGALAKPSANDDEQDTR</sequence>
<evidence type="ECO:0000256" key="1">
    <source>
        <dbReference type="ARBA" id="ARBA00012797"/>
    </source>
</evidence>
<feature type="active site" description="Proton acceptor" evidence="6">
    <location>
        <position position="209"/>
    </location>
</feature>
<protein>
    <recommendedName>
        <fullName evidence="1">tRNA (guanine(9)-N(1))-methyltransferase</fullName>
        <ecNumber evidence="1">2.1.1.221</ecNumber>
    </recommendedName>
</protein>
<dbReference type="PANTHER" id="PTHR13563:SF13">
    <property type="entry name" value="TRNA METHYLTRANSFERASE 10 HOMOLOG A"/>
    <property type="match status" value="1"/>
</dbReference>
<keyword evidence="2 10" id="KW-0489">Methyltransferase</keyword>
<dbReference type="EMBL" id="GDKW01002132">
    <property type="protein sequence ID" value="JAI54463.1"/>
    <property type="molecule type" value="mRNA"/>
</dbReference>
<dbReference type="AlphaFoldDB" id="A0A0P4VPP6"/>
<dbReference type="InterPro" id="IPR007356">
    <property type="entry name" value="tRNA_m1G_MeTrfase_euk"/>
</dbReference>
<dbReference type="GO" id="GO:0005654">
    <property type="term" value="C:nucleoplasm"/>
    <property type="evidence" value="ECO:0007669"/>
    <property type="project" value="TreeGrafter"/>
</dbReference>
<proteinExistence type="evidence at transcript level"/>
<evidence type="ECO:0000256" key="6">
    <source>
        <dbReference type="PIRSR" id="PIRSR016323-1"/>
    </source>
</evidence>
<comment type="catalytic activity">
    <reaction evidence="5">
        <text>guanosine(9) in tRNA + S-adenosyl-L-methionine = N(1)-methylguanosine(9) in tRNA + S-adenosyl-L-homocysteine + H(+)</text>
        <dbReference type="Rhea" id="RHEA:43156"/>
        <dbReference type="Rhea" id="RHEA-COMP:10367"/>
        <dbReference type="Rhea" id="RHEA-COMP:10368"/>
        <dbReference type="ChEBI" id="CHEBI:15378"/>
        <dbReference type="ChEBI" id="CHEBI:57856"/>
        <dbReference type="ChEBI" id="CHEBI:59789"/>
        <dbReference type="ChEBI" id="CHEBI:73542"/>
        <dbReference type="ChEBI" id="CHEBI:74269"/>
        <dbReference type="EC" id="2.1.1.221"/>
    </reaction>
</comment>
<dbReference type="PANTHER" id="PTHR13563">
    <property type="entry name" value="TRNA (GUANINE-9-) METHYLTRANSFERASE"/>
    <property type="match status" value="1"/>
</dbReference>